<evidence type="ECO:0000256" key="7">
    <source>
        <dbReference type="ARBA" id="ARBA00022989"/>
    </source>
</evidence>
<evidence type="ECO:0000256" key="8">
    <source>
        <dbReference type="ARBA" id="ARBA00023136"/>
    </source>
</evidence>
<keyword evidence="5" id="KW-0812">Transmembrane</keyword>
<comment type="caution">
    <text evidence="13">The sequence shown here is derived from an EMBL/GenBank/DDBJ whole genome shotgun (WGS) entry which is preliminary data.</text>
</comment>
<evidence type="ECO:0008006" key="15">
    <source>
        <dbReference type="Google" id="ProtNLM"/>
    </source>
</evidence>
<gene>
    <name evidence="13" type="ORF">GEV33_002272</name>
</gene>
<dbReference type="GO" id="GO:0005737">
    <property type="term" value="C:cytoplasm"/>
    <property type="evidence" value="ECO:0007669"/>
    <property type="project" value="TreeGrafter"/>
</dbReference>
<organism evidence="13 14">
    <name type="scientific">Tenebrio molitor</name>
    <name type="common">Yellow mealworm beetle</name>
    <dbReference type="NCBI Taxonomy" id="7067"/>
    <lineage>
        <taxon>Eukaryota</taxon>
        <taxon>Metazoa</taxon>
        <taxon>Ecdysozoa</taxon>
        <taxon>Arthropoda</taxon>
        <taxon>Hexapoda</taxon>
        <taxon>Insecta</taxon>
        <taxon>Pterygota</taxon>
        <taxon>Neoptera</taxon>
        <taxon>Endopterygota</taxon>
        <taxon>Coleoptera</taxon>
        <taxon>Polyphaga</taxon>
        <taxon>Cucujiformia</taxon>
        <taxon>Tenebrionidae</taxon>
        <taxon>Tenebrio</taxon>
    </lineage>
</organism>
<evidence type="ECO:0000256" key="3">
    <source>
        <dbReference type="ARBA" id="ARBA00022475"/>
    </source>
</evidence>
<evidence type="ECO:0000256" key="5">
    <source>
        <dbReference type="ARBA" id="ARBA00022692"/>
    </source>
</evidence>
<evidence type="ECO:0000256" key="12">
    <source>
        <dbReference type="SAM" id="MobiDB-lite"/>
    </source>
</evidence>
<sequence length="264" mass="29551">MSSNPEEKCFCPKPDSCLPKGVMDLTKCMKVPIYCTLPHFLNADEQLLEQVEGLHPDKDKHIIQLYFEPVTGTPMIGQRRIQFNFKLRAIPKISIMKTVPEALHPMLWLEEGVELEGDLLKKITTVSTILKVTTGVRYAILLMSLEFIAYGCYKIYKDWKMSKVSPVENASGEEKTKSSDEDKQEEIVLQPVESAVIENNLKNSELTNEGLNGGSGTPSYWNQLEPTSPKGRCSSTKVRDGRTPSGNRSPYGRLAGLELRCVSP</sequence>
<comment type="subcellular location">
    <subcellularLocation>
        <location evidence="1">Cell membrane</location>
        <topology evidence="1">Multi-pass membrane protein</topology>
    </subcellularLocation>
</comment>
<keyword evidence="4" id="KW-0716">Sensory transduction</keyword>
<evidence type="ECO:0000313" key="13">
    <source>
        <dbReference type="EMBL" id="KAH0820519.1"/>
    </source>
</evidence>
<dbReference type="PANTHER" id="PTHR11923">
    <property type="entry name" value="SCAVENGER RECEPTOR CLASS B TYPE-1 SR-B1"/>
    <property type="match status" value="1"/>
</dbReference>
<reference evidence="13" key="1">
    <citation type="journal article" date="2020" name="J Insects Food Feed">
        <title>The yellow mealworm (Tenebrio molitor) genome: a resource for the emerging insects as food and feed industry.</title>
        <authorList>
            <person name="Eriksson T."/>
            <person name="Andere A."/>
            <person name="Kelstrup H."/>
            <person name="Emery V."/>
            <person name="Picard C."/>
        </authorList>
    </citation>
    <scope>NUCLEOTIDE SEQUENCE</scope>
    <source>
        <strain evidence="13">Stoneville</strain>
        <tissue evidence="13">Whole head</tissue>
    </source>
</reference>
<dbReference type="GO" id="GO:0005886">
    <property type="term" value="C:plasma membrane"/>
    <property type="evidence" value="ECO:0007669"/>
    <property type="project" value="UniProtKB-SubCell"/>
</dbReference>
<reference evidence="13" key="2">
    <citation type="submission" date="2021-08" db="EMBL/GenBank/DDBJ databases">
        <authorList>
            <person name="Eriksson T."/>
        </authorList>
    </citation>
    <scope>NUCLEOTIDE SEQUENCE</scope>
    <source>
        <strain evidence="13">Stoneville</strain>
        <tissue evidence="13">Whole head</tissue>
    </source>
</reference>
<keyword evidence="6" id="KW-0552">Olfaction</keyword>
<dbReference type="Pfam" id="PF01130">
    <property type="entry name" value="CD36"/>
    <property type="match status" value="1"/>
</dbReference>
<dbReference type="GO" id="GO:0007608">
    <property type="term" value="P:sensory perception of smell"/>
    <property type="evidence" value="ECO:0007669"/>
    <property type="project" value="UniProtKB-KW"/>
</dbReference>
<protein>
    <recommendedName>
        <fullName evidence="15">Sensory neuron membrane protein 1</fullName>
    </recommendedName>
</protein>
<feature type="compositionally biased region" description="Polar residues" evidence="12">
    <location>
        <begin position="217"/>
        <end position="226"/>
    </location>
</feature>
<evidence type="ECO:0000313" key="14">
    <source>
        <dbReference type="Proteomes" id="UP000719412"/>
    </source>
</evidence>
<evidence type="ECO:0000256" key="4">
    <source>
        <dbReference type="ARBA" id="ARBA00022606"/>
    </source>
</evidence>
<evidence type="ECO:0000256" key="10">
    <source>
        <dbReference type="ARBA" id="ARBA00023170"/>
    </source>
</evidence>
<feature type="region of interest" description="Disordered" evidence="12">
    <location>
        <begin position="203"/>
        <end position="257"/>
    </location>
</feature>
<dbReference type="InterPro" id="IPR002159">
    <property type="entry name" value="CD36_fam"/>
</dbReference>
<keyword evidence="7" id="KW-1133">Transmembrane helix</keyword>
<keyword evidence="14" id="KW-1185">Reference proteome</keyword>
<keyword evidence="3" id="KW-1003">Cell membrane</keyword>
<dbReference type="GO" id="GO:0005044">
    <property type="term" value="F:scavenger receptor activity"/>
    <property type="evidence" value="ECO:0007669"/>
    <property type="project" value="TreeGrafter"/>
</dbReference>
<dbReference type="PANTHER" id="PTHR11923:SF69">
    <property type="entry name" value="SENSORY NEURON MEMBRANE PROTEIN 1"/>
    <property type="match status" value="1"/>
</dbReference>
<proteinExistence type="inferred from homology"/>
<comment type="similarity">
    <text evidence="2">Belongs to the CD36 family.</text>
</comment>
<dbReference type="PRINTS" id="PR01609">
    <property type="entry name" value="CD36FAMILY"/>
</dbReference>
<name>A0A8J6HTU0_TENMO</name>
<keyword evidence="10" id="KW-0675">Receptor</keyword>
<dbReference type="AlphaFoldDB" id="A0A8J6HTU0"/>
<evidence type="ECO:0000256" key="9">
    <source>
        <dbReference type="ARBA" id="ARBA00023157"/>
    </source>
</evidence>
<keyword evidence="11" id="KW-0325">Glycoprotein</keyword>
<evidence type="ECO:0000256" key="2">
    <source>
        <dbReference type="ARBA" id="ARBA00010532"/>
    </source>
</evidence>
<evidence type="ECO:0000256" key="1">
    <source>
        <dbReference type="ARBA" id="ARBA00004651"/>
    </source>
</evidence>
<dbReference type="Proteomes" id="UP000719412">
    <property type="component" value="Unassembled WGS sequence"/>
</dbReference>
<accession>A0A8J6HTU0</accession>
<evidence type="ECO:0000256" key="11">
    <source>
        <dbReference type="ARBA" id="ARBA00023180"/>
    </source>
</evidence>
<dbReference type="EMBL" id="JABDTM020011673">
    <property type="protein sequence ID" value="KAH0820519.1"/>
    <property type="molecule type" value="Genomic_DNA"/>
</dbReference>
<keyword evidence="9" id="KW-1015">Disulfide bond</keyword>
<keyword evidence="8" id="KW-0472">Membrane</keyword>
<evidence type="ECO:0000256" key="6">
    <source>
        <dbReference type="ARBA" id="ARBA00022725"/>
    </source>
</evidence>